<evidence type="ECO:0000259" key="6">
    <source>
        <dbReference type="Pfam" id="PF12698"/>
    </source>
</evidence>
<evidence type="ECO:0000313" key="7">
    <source>
        <dbReference type="EMBL" id="BDR54160.1"/>
    </source>
</evidence>
<dbReference type="Proteomes" id="UP001321748">
    <property type="component" value="Chromosome"/>
</dbReference>
<evidence type="ECO:0000256" key="2">
    <source>
        <dbReference type="ARBA" id="ARBA00022692"/>
    </source>
</evidence>
<feature type="transmembrane region" description="Helical" evidence="5">
    <location>
        <begin position="328"/>
        <end position="350"/>
    </location>
</feature>
<dbReference type="RefSeq" id="WP_317643181.1">
    <property type="nucleotide sequence ID" value="NZ_AP026800.1"/>
</dbReference>
<feature type="transmembrane region" description="Helical" evidence="5">
    <location>
        <begin position="291"/>
        <end position="316"/>
    </location>
</feature>
<evidence type="ECO:0000313" key="8">
    <source>
        <dbReference type="Proteomes" id="UP001321748"/>
    </source>
</evidence>
<feature type="transmembrane region" description="Helical" evidence="5">
    <location>
        <begin position="249"/>
        <end position="270"/>
    </location>
</feature>
<keyword evidence="8" id="KW-1185">Reference proteome</keyword>
<keyword evidence="2 5" id="KW-0812">Transmembrane</keyword>
<feature type="transmembrane region" description="Helical" evidence="5">
    <location>
        <begin position="423"/>
        <end position="444"/>
    </location>
</feature>
<evidence type="ECO:0000256" key="3">
    <source>
        <dbReference type="ARBA" id="ARBA00022989"/>
    </source>
</evidence>
<feature type="transmembrane region" description="Helical" evidence="5">
    <location>
        <begin position="357"/>
        <end position="376"/>
    </location>
</feature>
<feature type="transmembrane region" description="Helical" evidence="5">
    <location>
        <begin position="18"/>
        <end position="37"/>
    </location>
</feature>
<feature type="domain" description="ABC-2 type transporter transmembrane" evidence="6">
    <location>
        <begin position="18"/>
        <end position="442"/>
    </location>
</feature>
<evidence type="ECO:0000256" key="4">
    <source>
        <dbReference type="ARBA" id="ARBA00023136"/>
    </source>
</evidence>
<dbReference type="InterPro" id="IPR013525">
    <property type="entry name" value="ABC2_TM"/>
</dbReference>
<keyword evidence="3 5" id="KW-1133">Transmembrane helix</keyword>
<protein>
    <submittedName>
        <fullName evidence="7">Multidrug permease ABC transporter</fullName>
    </submittedName>
</protein>
<name>A0ABM8BB69_9BIFI</name>
<accession>A0ABM8BB69</accession>
<organism evidence="7 8">
    <name type="scientific">Bombiscardovia apis</name>
    <dbReference type="NCBI Taxonomy" id="2932182"/>
    <lineage>
        <taxon>Bacteria</taxon>
        <taxon>Bacillati</taxon>
        <taxon>Actinomycetota</taxon>
        <taxon>Actinomycetes</taxon>
        <taxon>Bifidobacteriales</taxon>
        <taxon>Bifidobacteriaceae</taxon>
        <taxon>Bombiscardovia</taxon>
    </lineage>
</organism>
<reference evidence="7 8" key="1">
    <citation type="journal article" date="2023" name="Microbiol. Spectr.">
        <title>Symbiosis of Carpenter Bees with Uncharacterized Lactic Acid Bacteria Showing NAD Auxotrophy.</title>
        <authorList>
            <person name="Kawasaki S."/>
            <person name="Ozawa K."/>
            <person name="Mori T."/>
            <person name="Yamamoto A."/>
            <person name="Ito M."/>
            <person name="Ohkuma M."/>
            <person name="Sakamoto M."/>
            <person name="Matsutani M."/>
        </authorList>
    </citation>
    <scope>NUCLEOTIDE SEQUENCE [LARGE SCALE GENOMIC DNA]</scope>
    <source>
        <strain evidence="7 8">KimH</strain>
    </source>
</reference>
<dbReference type="Pfam" id="PF12698">
    <property type="entry name" value="ABC2_membrane_3"/>
    <property type="match status" value="1"/>
</dbReference>
<keyword evidence="4 5" id="KW-0472">Membrane</keyword>
<proteinExistence type="predicted"/>
<dbReference type="EMBL" id="AP026800">
    <property type="protein sequence ID" value="BDR54160.1"/>
    <property type="molecule type" value="Genomic_DNA"/>
</dbReference>
<evidence type="ECO:0000256" key="1">
    <source>
        <dbReference type="ARBA" id="ARBA00004141"/>
    </source>
</evidence>
<comment type="subcellular location">
    <subcellularLocation>
        <location evidence="1">Membrane</location>
        <topology evidence="1">Multi-pass membrane protein</topology>
    </subcellularLocation>
</comment>
<sequence length="466" mass="48306">MSTCKTALRIIWAHKSYFLLYLVGMSAIMLIIGGSLMQSAVKATASSSVGQFEPARARIAIINRDQASQTGRELSQGLKSYLKKSSTVVEVADDPQALQDANVSGKSNLTVFIPEGYGQQFVDKLNDSLAAAVATTAAPPTSNPETATAQSPAFPKVEASASYNSSQGSLAQLQVDSYFDGLRTAALSSLAQETAQAPQPVDAAALKTASDYTLAHYSSNQPAIKVQATNTASSTTLAAGFASTVSLGAYPLMSALTVCIATLFCAFSSADRHRRLLASPLPTGSMNGQELLAAFILGVVAWVYMIAATLATAVQVGSSLSSLGWGPITLSFMMMLAFIAAASAFGFMLSQFNPSSTLINAVSVTFGLVIMFTSGASSSATLPPVMQTIGKLTPGWWYSAAVTAAMGVDSPGQGLSARSSTAWLPPLAIVLLFAVAYIGIGLMVSRLTRTQAKLAAPTASEPTLVG</sequence>
<evidence type="ECO:0000256" key="5">
    <source>
        <dbReference type="SAM" id="Phobius"/>
    </source>
</evidence>
<gene>
    <name evidence="7" type="ORF">KIMH_02710</name>
</gene>